<evidence type="ECO:0000259" key="3">
    <source>
        <dbReference type="Pfam" id="PF13962"/>
    </source>
</evidence>
<dbReference type="Proteomes" id="UP001159364">
    <property type="component" value="Linkage Group LG05"/>
</dbReference>
<dbReference type="InterPro" id="IPR002110">
    <property type="entry name" value="Ankyrin_rpt"/>
</dbReference>
<dbReference type="PROSITE" id="PS50297">
    <property type="entry name" value="ANK_REP_REGION"/>
    <property type="match status" value="1"/>
</dbReference>
<dbReference type="PROSITE" id="PS50088">
    <property type="entry name" value="ANK_REPEAT"/>
    <property type="match status" value="1"/>
</dbReference>
<gene>
    <name evidence="4" type="ORF">K2173_020450</name>
</gene>
<accession>A0AAV8TIH1</accession>
<keyword evidence="2" id="KW-0472">Membrane</keyword>
<dbReference type="Pfam" id="PF12796">
    <property type="entry name" value="Ank_2"/>
    <property type="match status" value="2"/>
</dbReference>
<comment type="caution">
    <text evidence="4">The sequence shown here is derived from an EMBL/GenBank/DDBJ whole genome shotgun (WGS) entry which is preliminary data.</text>
</comment>
<dbReference type="PANTHER" id="PTHR24128:SF87">
    <property type="entry name" value="ANKYRIN REPEAT FAMILY PROTEIN"/>
    <property type="match status" value="1"/>
</dbReference>
<dbReference type="EMBL" id="JAIWQS010000005">
    <property type="protein sequence ID" value="KAJ8765934.1"/>
    <property type="molecule type" value="Genomic_DNA"/>
</dbReference>
<keyword evidence="2" id="KW-0812">Transmembrane</keyword>
<dbReference type="InterPro" id="IPR036770">
    <property type="entry name" value="Ankyrin_rpt-contain_sf"/>
</dbReference>
<feature type="transmembrane region" description="Helical" evidence="2">
    <location>
        <begin position="290"/>
        <end position="309"/>
    </location>
</feature>
<dbReference type="SMART" id="SM00248">
    <property type="entry name" value="ANK"/>
    <property type="match status" value="6"/>
</dbReference>
<dbReference type="SUPFAM" id="SSF48403">
    <property type="entry name" value="Ankyrin repeat"/>
    <property type="match status" value="1"/>
</dbReference>
<dbReference type="PANTHER" id="PTHR24128">
    <property type="entry name" value="HOMEOBOX PROTEIN WARIAI"/>
    <property type="match status" value="1"/>
</dbReference>
<evidence type="ECO:0000313" key="4">
    <source>
        <dbReference type="EMBL" id="KAJ8765934.1"/>
    </source>
</evidence>
<evidence type="ECO:0000313" key="5">
    <source>
        <dbReference type="Proteomes" id="UP001159364"/>
    </source>
</evidence>
<feature type="transmembrane region" description="Helical" evidence="2">
    <location>
        <begin position="356"/>
        <end position="378"/>
    </location>
</feature>
<reference evidence="4 5" key="1">
    <citation type="submission" date="2021-09" db="EMBL/GenBank/DDBJ databases">
        <title>Genomic insights and catalytic innovation underlie evolution of tropane alkaloids biosynthesis.</title>
        <authorList>
            <person name="Wang Y.-J."/>
            <person name="Tian T."/>
            <person name="Huang J.-P."/>
            <person name="Huang S.-X."/>
        </authorList>
    </citation>
    <scope>NUCLEOTIDE SEQUENCE [LARGE SCALE GENOMIC DNA]</scope>
    <source>
        <strain evidence="4">KIB-2018</strain>
        <tissue evidence="4">Leaf</tissue>
    </source>
</reference>
<evidence type="ECO:0000256" key="1">
    <source>
        <dbReference type="PROSITE-ProRule" id="PRU00023"/>
    </source>
</evidence>
<dbReference type="AlphaFoldDB" id="A0AAV8TIH1"/>
<feature type="transmembrane region" description="Helical" evidence="2">
    <location>
        <begin position="385"/>
        <end position="403"/>
    </location>
</feature>
<feature type="transmembrane region" description="Helical" evidence="2">
    <location>
        <begin position="409"/>
        <end position="427"/>
    </location>
</feature>
<evidence type="ECO:0000256" key="2">
    <source>
        <dbReference type="SAM" id="Phobius"/>
    </source>
</evidence>
<proteinExistence type="predicted"/>
<sequence>MDPTYPDLITRLEEAARSGNVDTLYELLDQDPYLLEQIDQIPLIETPLHIAAAFGKIEFAMEIMILKASFAKKLNKSGLTPMYLAVQNGHELIVLWLLDVDSALVRVKGRGGRTPLHCAAEFGNSSIMAEIFEACPESILDVTNNGDTAMHIALRSGQIEAFEILLGWLRRCVFKDSNFWQRELLNWKNKEGDTLLHIALSRNLHKAVTLLVSTRVYGDIPNQQRRTAADILTDPSQILRGQNIRMLQSRPRFFRGSNRPLDNLSSPVTICEQQTLRLDRLRNILPADRYNVLLVVHALIATVTFQTALSPPGGVWQGQSENNLPSRSIIHINSPSNSTQTRTTVWSSSHFVGTSIMGGVTFTLFWLANSSLFFVTVARIIRQEGAFLLFSCYLLAMSVISPNKIWSNINLALFFLVALYYLPQWIYRAMIGYSNRKMGWNRSRKIVHDRKEWWQ</sequence>
<name>A0AAV8TIH1_9ROSI</name>
<feature type="domain" description="PGG" evidence="3">
    <location>
        <begin position="289"/>
        <end position="329"/>
    </location>
</feature>
<dbReference type="Pfam" id="PF13962">
    <property type="entry name" value="PGG"/>
    <property type="match status" value="1"/>
</dbReference>
<dbReference type="InterPro" id="IPR026961">
    <property type="entry name" value="PGG_dom"/>
</dbReference>
<protein>
    <recommendedName>
        <fullName evidence="3">PGG domain-containing protein</fullName>
    </recommendedName>
</protein>
<keyword evidence="5" id="KW-1185">Reference proteome</keyword>
<organism evidence="4 5">
    <name type="scientific">Erythroxylum novogranatense</name>
    <dbReference type="NCBI Taxonomy" id="1862640"/>
    <lineage>
        <taxon>Eukaryota</taxon>
        <taxon>Viridiplantae</taxon>
        <taxon>Streptophyta</taxon>
        <taxon>Embryophyta</taxon>
        <taxon>Tracheophyta</taxon>
        <taxon>Spermatophyta</taxon>
        <taxon>Magnoliopsida</taxon>
        <taxon>eudicotyledons</taxon>
        <taxon>Gunneridae</taxon>
        <taxon>Pentapetalae</taxon>
        <taxon>rosids</taxon>
        <taxon>fabids</taxon>
        <taxon>Malpighiales</taxon>
        <taxon>Erythroxylaceae</taxon>
        <taxon>Erythroxylum</taxon>
    </lineage>
</organism>
<keyword evidence="1" id="KW-0040">ANK repeat</keyword>
<feature type="repeat" description="ANK" evidence="1">
    <location>
        <begin position="145"/>
        <end position="166"/>
    </location>
</feature>
<keyword evidence="2" id="KW-1133">Transmembrane helix</keyword>
<dbReference type="Gene3D" id="1.25.40.20">
    <property type="entry name" value="Ankyrin repeat-containing domain"/>
    <property type="match status" value="1"/>
</dbReference>